<evidence type="ECO:0000313" key="6">
    <source>
        <dbReference type="EMBL" id="MCM3713350.1"/>
    </source>
</evidence>
<dbReference type="EMBL" id="JAMBOL010000002">
    <property type="protein sequence ID" value="MCM3713350.1"/>
    <property type="molecule type" value="Genomic_DNA"/>
</dbReference>
<evidence type="ECO:0000256" key="4">
    <source>
        <dbReference type="ARBA" id="ARBA00023002"/>
    </source>
</evidence>
<comment type="cofactor">
    <cofactor evidence="1">
        <name>FAD</name>
        <dbReference type="ChEBI" id="CHEBI:57692"/>
    </cofactor>
</comment>
<evidence type="ECO:0000313" key="7">
    <source>
        <dbReference type="Proteomes" id="UP001139179"/>
    </source>
</evidence>
<dbReference type="GO" id="GO:0016491">
    <property type="term" value="F:oxidoreductase activity"/>
    <property type="evidence" value="ECO:0007669"/>
    <property type="project" value="UniProtKB-KW"/>
</dbReference>
<dbReference type="PRINTS" id="PR00469">
    <property type="entry name" value="PNDRDTASEII"/>
</dbReference>
<keyword evidence="7" id="KW-1185">Reference proteome</keyword>
<accession>A0A9X2DP07</accession>
<dbReference type="InterPro" id="IPR023753">
    <property type="entry name" value="FAD/NAD-binding_dom"/>
</dbReference>
<evidence type="ECO:0000256" key="3">
    <source>
        <dbReference type="ARBA" id="ARBA00022630"/>
    </source>
</evidence>
<evidence type="ECO:0000259" key="5">
    <source>
        <dbReference type="Pfam" id="PF07992"/>
    </source>
</evidence>
<comment type="subunit">
    <text evidence="2">Homodimer.</text>
</comment>
<gene>
    <name evidence="6" type="ORF">M3202_04570</name>
</gene>
<dbReference type="PANTHER" id="PTHR48105">
    <property type="entry name" value="THIOREDOXIN REDUCTASE 1-RELATED-RELATED"/>
    <property type="match status" value="1"/>
</dbReference>
<comment type="caution">
    <text evidence="6">The sequence shown here is derived from an EMBL/GenBank/DDBJ whole genome shotgun (WGS) entry which is preliminary data.</text>
</comment>
<dbReference type="SUPFAM" id="SSF51905">
    <property type="entry name" value="FAD/NAD(P)-binding domain"/>
    <property type="match status" value="1"/>
</dbReference>
<protein>
    <submittedName>
        <fullName evidence="6">NAD(P)/FAD-dependent oxidoreductase</fullName>
    </submittedName>
</protein>
<proteinExistence type="predicted"/>
<keyword evidence="4" id="KW-0560">Oxidoreductase</keyword>
<sequence length="303" mass="33087">MIDCAIIGGGPAGLNAALVLGRAKRRVLVFDNGQPRNRVTRHSHGFLTRDGVSPNELRELAWKDIRHYPSVRFEQVKIAKVKKEAEDRFLLMTEQGERFISRTLLIATGLKESLPKIKGIETFYGTSVFSCPYCDGWELRDQPLMLIAETEHAAHMVKLIYQWSNDLVVCTNGHSVLSPEDKQLFQRKGIRVKEEQIIGLEGEEGKLENVLFSDGTEIKRTGGFVPTKLAQPTDFAEALGCKLNETGGIVVDGLGRTNVAGVYAAGDTSQSGPSQLIIAAGQGVCAAAGVNTDLAMEVFEEGE</sequence>
<dbReference type="Gene3D" id="3.50.50.60">
    <property type="entry name" value="FAD/NAD(P)-binding domain"/>
    <property type="match status" value="2"/>
</dbReference>
<organism evidence="6 7">
    <name type="scientific">Halalkalibacter oceani</name>
    <dbReference type="NCBI Taxonomy" id="1653776"/>
    <lineage>
        <taxon>Bacteria</taxon>
        <taxon>Bacillati</taxon>
        <taxon>Bacillota</taxon>
        <taxon>Bacilli</taxon>
        <taxon>Bacillales</taxon>
        <taxon>Bacillaceae</taxon>
        <taxon>Halalkalibacter</taxon>
    </lineage>
</organism>
<evidence type="ECO:0000256" key="2">
    <source>
        <dbReference type="ARBA" id="ARBA00011738"/>
    </source>
</evidence>
<dbReference type="InterPro" id="IPR050097">
    <property type="entry name" value="Ferredoxin-NADP_redctase_2"/>
</dbReference>
<name>A0A9X2DP07_9BACI</name>
<dbReference type="AlphaFoldDB" id="A0A9X2DP07"/>
<dbReference type="Pfam" id="PF07992">
    <property type="entry name" value="Pyr_redox_2"/>
    <property type="match status" value="1"/>
</dbReference>
<keyword evidence="3" id="KW-0285">Flavoprotein</keyword>
<dbReference type="Proteomes" id="UP001139179">
    <property type="component" value="Unassembled WGS sequence"/>
</dbReference>
<evidence type="ECO:0000256" key="1">
    <source>
        <dbReference type="ARBA" id="ARBA00001974"/>
    </source>
</evidence>
<dbReference type="PRINTS" id="PR00368">
    <property type="entry name" value="FADPNR"/>
</dbReference>
<reference evidence="6" key="1">
    <citation type="submission" date="2022-05" db="EMBL/GenBank/DDBJ databases">
        <title>Comparative Genomics of Spacecraft Associated Microbes.</title>
        <authorList>
            <person name="Tran M.T."/>
            <person name="Wright A."/>
            <person name="Seuylemezian A."/>
            <person name="Eisen J."/>
            <person name="Coil D."/>
        </authorList>
    </citation>
    <scope>NUCLEOTIDE SEQUENCE</scope>
    <source>
        <strain evidence="6">214.1.1</strain>
    </source>
</reference>
<feature type="domain" description="FAD/NAD(P)-binding" evidence="5">
    <location>
        <begin position="3"/>
        <end position="283"/>
    </location>
</feature>
<dbReference type="InterPro" id="IPR036188">
    <property type="entry name" value="FAD/NAD-bd_sf"/>
</dbReference>
<dbReference type="RefSeq" id="WP_251222154.1">
    <property type="nucleotide sequence ID" value="NZ_JAMBOL010000002.1"/>
</dbReference>